<organism evidence="1 2">
    <name type="scientific">Mycoplasma wenyonii</name>
    <dbReference type="NCBI Taxonomy" id="65123"/>
    <lineage>
        <taxon>Bacteria</taxon>
        <taxon>Bacillati</taxon>
        <taxon>Mycoplasmatota</taxon>
        <taxon>Mollicutes</taxon>
        <taxon>Mycoplasmataceae</taxon>
        <taxon>Mycoplasma</taxon>
    </lineage>
</organism>
<reference evidence="2" key="1">
    <citation type="submission" date="2018-06" db="EMBL/GenBank/DDBJ databases">
        <authorList>
            <person name="Martinez Ocampo F."/>
            <person name="Quiroz Castaneda R.E."/>
            <person name="Rojas Lopez X."/>
        </authorList>
    </citation>
    <scope>NUCLEOTIDE SEQUENCE [LARGE SCALE GENOMIC DNA]</scope>
    <source>
        <strain evidence="2">INIFAP02</strain>
    </source>
</reference>
<comment type="caution">
    <text evidence="1">The sequence shown here is derived from an EMBL/GenBank/DDBJ whole genome shotgun (WGS) entry which is preliminary data.</text>
</comment>
<accession>A0A328PIB8</accession>
<sequence length="109" mass="12653">MNKRVKWVIGGIVFLGLDGAVIPNLESSLNLLRSLDWLGSGGAFKSTREIKVNHKQLGVDRDLLTAFFWINAWSEDAEICRTQIWKQTISRLKRFGLSQRQKQWLYQFN</sequence>
<keyword evidence="2" id="KW-1185">Reference proteome</keyword>
<name>A0A328PIB8_9MOLU</name>
<dbReference type="Proteomes" id="UP000249762">
    <property type="component" value="Unassembled WGS sequence"/>
</dbReference>
<dbReference type="EMBL" id="QKVO01000018">
    <property type="protein sequence ID" value="RAO94813.1"/>
    <property type="molecule type" value="Genomic_DNA"/>
</dbReference>
<evidence type="ECO:0000313" key="2">
    <source>
        <dbReference type="Proteomes" id="UP000249762"/>
    </source>
</evidence>
<protein>
    <submittedName>
        <fullName evidence="1">Uncharacterized protein</fullName>
    </submittedName>
</protein>
<proteinExistence type="predicted"/>
<evidence type="ECO:0000313" key="1">
    <source>
        <dbReference type="EMBL" id="RAO94813.1"/>
    </source>
</evidence>
<dbReference type="AlphaFoldDB" id="A0A328PIB8"/>
<gene>
    <name evidence="1" type="ORF">DNK47_03010</name>
</gene>